<feature type="compositionally biased region" description="Basic and acidic residues" evidence="1">
    <location>
        <begin position="17"/>
        <end position="33"/>
    </location>
</feature>
<evidence type="ECO:0000313" key="3">
    <source>
        <dbReference type="Proteomes" id="UP000824469"/>
    </source>
</evidence>
<protein>
    <submittedName>
        <fullName evidence="2">Uncharacterized protein</fullName>
    </submittedName>
</protein>
<feature type="compositionally biased region" description="Basic and acidic residues" evidence="1">
    <location>
        <begin position="42"/>
        <end position="52"/>
    </location>
</feature>
<dbReference type="EMBL" id="JAHRHJ020000010">
    <property type="protein sequence ID" value="KAH9296931.1"/>
    <property type="molecule type" value="Genomic_DNA"/>
</dbReference>
<keyword evidence="3" id="KW-1185">Reference proteome</keyword>
<organism evidence="2 3">
    <name type="scientific">Taxus chinensis</name>
    <name type="common">Chinese yew</name>
    <name type="synonym">Taxus wallichiana var. chinensis</name>
    <dbReference type="NCBI Taxonomy" id="29808"/>
    <lineage>
        <taxon>Eukaryota</taxon>
        <taxon>Viridiplantae</taxon>
        <taxon>Streptophyta</taxon>
        <taxon>Embryophyta</taxon>
        <taxon>Tracheophyta</taxon>
        <taxon>Spermatophyta</taxon>
        <taxon>Pinopsida</taxon>
        <taxon>Pinidae</taxon>
        <taxon>Conifers II</taxon>
        <taxon>Cupressales</taxon>
        <taxon>Taxaceae</taxon>
        <taxon>Taxus</taxon>
    </lineage>
</organism>
<accession>A0AA38C868</accession>
<feature type="region of interest" description="Disordered" evidence="1">
    <location>
        <begin position="1"/>
        <end position="73"/>
    </location>
</feature>
<sequence>VGECAKNVQLRVTAKSNAKDEHQTNARSQHEATDEPLSQGTKKGEPKPDPRALVDQPEQSPRAITGDETDANR</sequence>
<name>A0AA38C868_TAXCH</name>
<evidence type="ECO:0000256" key="1">
    <source>
        <dbReference type="SAM" id="MobiDB-lite"/>
    </source>
</evidence>
<proteinExistence type="predicted"/>
<evidence type="ECO:0000313" key="2">
    <source>
        <dbReference type="EMBL" id="KAH9296931.1"/>
    </source>
</evidence>
<feature type="non-terminal residue" evidence="2">
    <location>
        <position position="1"/>
    </location>
</feature>
<dbReference type="AlphaFoldDB" id="A0AA38C868"/>
<comment type="caution">
    <text evidence="2">The sequence shown here is derived from an EMBL/GenBank/DDBJ whole genome shotgun (WGS) entry which is preliminary data.</text>
</comment>
<gene>
    <name evidence="2" type="ORF">KI387_028613</name>
</gene>
<feature type="non-terminal residue" evidence="2">
    <location>
        <position position="73"/>
    </location>
</feature>
<dbReference type="Proteomes" id="UP000824469">
    <property type="component" value="Unassembled WGS sequence"/>
</dbReference>
<reference evidence="2 3" key="1">
    <citation type="journal article" date="2021" name="Nat. Plants">
        <title>The Taxus genome provides insights into paclitaxel biosynthesis.</title>
        <authorList>
            <person name="Xiong X."/>
            <person name="Gou J."/>
            <person name="Liao Q."/>
            <person name="Li Y."/>
            <person name="Zhou Q."/>
            <person name="Bi G."/>
            <person name="Li C."/>
            <person name="Du R."/>
            <person name="Wang X."/>
            <person name="Sun T."/>
            <person name="Guo L."/>
            <person name="Liang H."/>
            <person name="Lu P."/>
            <person name="Wu Y."/>
            <person name="Zhang Z."/>
            <person name="Ro D.K."/>
            <person name="Shang Y."/>
            <person name="Huang S."/>
            <person name="Yan J."/>
        </authorList>
    </citation>
    <scope>NUCLEOTIDE SEQUENCE [LARGE SCALE GENOMIC DNA]</scope>
    <source>
        <strain evidence="2">Ta-2019</strain>
    </source>
</reference>